<gene>
    <name evidence="9" type="ORF">SPLIT_LOCUS6218</name>
</gene>
<evidence type="ECO:0000256" key="2">
    <source>
        <dbReference type="ARBA" id="ARBA00008789"/>
    </source>
</evidence>
<keyword evidence="8" id="KW-0732">Signal</keyword>
<evidence type="ECO:0000313" key="10">
    <source>
        <dbReference type="Proteomes" id="UP001153321"/>
    </source>
</evidence>
<feature type="transmembrane region" description="Helical" evidence="7">
    <location>
        <begin position="303"/>
        <end position="325"/>
    </location>
</feature>
<feature type="transmembrane region" description="Helical" evidence="7">
    <location>
        <begin position="420"/>
        <end position="440"/>
    </location>
</feature>
<keyword evidence="3" id="KW-1003">Cell membrane</keyword>
<organism evidence="9 10">
    <name type="scientific">Spodoptera littoralis</name>
    <name type="common">Egyptian cotton leafworm</name>
    <dbReference type="NCBI Taxonomy" id="7109"/>
    <lineage>
        <taxon>Eukaryota</taxon>
        <taxon>Metazoa</taxon>
        <taxon>Ecdysozoa</taxon>
        <taxon>Arthropoda</taxon>
        <taxon>Hexapoda</taxon>
        <taxon>Insecta</taxon>
        <taxon>Pterygota</taxon>
        <taxon>Neoptera</taxon>
        <taxon>Endopterygota</taxon>
        <taxon>Lepidoptera</taxon>
        <taxon>Glossata</taxon>
        <taxon>Ditrysia</taxon>
        <taxon>Noctuoidea</taxon>
        <taxon>Noctuidae</taxon>
        <taxon>Amphipyrinae</taxon>
        <taxon>Spodoptera</taxon>
    </lineage>
</organism>
<dbReference type="GO" id="GO:0070782">
    <property type="term" value="P:phosphatidylserine exposure on apoptotic cell surface"/>
    <property type="evidence" value="ECO:0007669"/>
    <property type="project" value="TreeGrafter"/>
</dbReference>
<sequence length="625" mass="72650">MSFLCRFSVPLIIIIAVISYLECSNNVFQKMDKKYYLVSEAYNMAKNLFNQGRANYISLKSKSLRTIDTFLDLVYIMNDEMSKELRSAVLKFYKVKYLHDFTNYIISMEEMIEVIEHCLIDPMEKLDQIRTQFQDVIKNFQDVRNFDSVNKCHKELPDEVSAAHCLLHQAVLFNETMQESLVTIVEIKTRQHAQDMNTSLYNVQTCINNFVPKFFEQLMLDAYTERCGYLRVVNASIADLIRDKWRGNETVFPEKWSPLVRLLKENIKQPKMTKSVRELLQNGRSYDETDRMPDKITITNLDIFMYLVAIVGHFVDLGLDINIAVRYSIALKMTEFGWTLAFILVPAFVNTAVSIRIYAVKSRRAERKQDSATQRKYYSLMLKEDSDAALLRIFECFLEAAPQQVLQTSLLLRANPDFTVHQVLSIASSIVGMGWCLAAYQRAVRFYQQDKYNMSWIGTALQTIWHFLVTLSRIISISVIAYLFPHWTVLACAIHVFITATLIQLFDRSPFCSHNRLADIAFSFALGAVYIFTYILPVEGKTRYRYTIYYSICFIQNLACGAIWYIFVSDEMRNSIYFFPVLAFTVVPYVVGLVIMVIYYRFFHPEISKRGFSVTFVSDRVITNS</sequence>
<dbReference type="Proteomes" id="UP001153321">
    <property type="component" value="Chromosome 21"/>
</dbReference>
<dbReference type="PANTHER" id="PTHR16024:SF6">
    <property type="entry name" value="XK-RELATED PROTEIN"/>
    <property type="match status" value="1"/>
</dbReference>
<feature type="transmembrane region" description="Helical" evidence="7">
    <location>
        <begin position="337"/>
        <end position="359"/>
    </location>
</feature>
<dbReference type="GO" id="GO:1902742">
    <property type="term" value="P:apoptotic process involved in development"/>
    <property type="evidence" value="ECO:0007669"/>
    <property type="project" value="TreeGrafter"/>
</dbReference>
<dbReference type="EMBL" id="LR824552">
    <property type="protein sequence ID" value="CAH1640862.1"/>
    <property type="molecule type" value="Genomic_DNA"/>
</dbReference>
<feature type="transmembrane region" description="Helical" evidence="7">
    <location>
        <begin position="460"/>
        <end position="481"/>
    </location>
</feature>
<feature type="chain" id="PRO_5040308774" description="XK-related protein" evidence="8">
    <location>
        <begin position="24"/>
        <end position="625"/>
    </location>
</feature>
<comment type="subcellular location">
    <subcellularLocation>
        <location evidence="1">Cell membrane</location>
        <topology evidence="1">Multi-pass membrane protein</topology>
    </subcellularLocation>
    <subcellularLocation>
        <location evidence="7">Membrane</location>
        <topology evidence="7">Multi-pass membrane protein</topology>
    </subcellularLocation>
</comment>
<evidence type="ECO:0000256" key="3">
    <source>
        <dbReference type="ARBA" id="ARBA00022475"/>
    </source>
</evidence>
<comment type="similarity">
    <text evidence="2 7">Belongs to the XK family.</text>
</comment>
<evidence type="ECO:0000256" key="6">
    <source>
        <dbReference type="ARBA" id="ARBA00023136"/>
    </source>
</evidence>
<reference evidence="9" key="1">
    <citation type="submission" date="2022-02" db="EMBL/GenBank/DDBJ databases">
        <authorList>
            <person name="King R."/>
        </authorList>
    </citation>
    <scope>NUCLEOTIDE SEQUENCE</scope>
</reference>
<evidence type="ECO:0000256" key="8">
    <source>
        <dbReference type="SAM" id="SignalP"/>
    </source>
</evidence>
<evidence type="ECO:0000256" key="5">
    <source>
        <dbReference type="ARBA" id="ARBA00022989"/>
    </source>
</evidence>
<evidence type="ECO:0000256" key="7">
    <source>
        <dbReference type="RuleBase" id="RU910716"/>
    </source>
</evidence>
<evidence type="ECO:0000256" key="4">
    <source>
        <dbReference type="ARBA" id="ARBA00022692"/>
    </source>
</evidence>
<dbReference type="AlphaFoldDB" id="A0A9P0I607"/>
<protein>
    <recommendedName>
        <fullName evidence="7">XK-related protein</fullName>
    </recommendedName>
</protein>
<feature type="transmembrane region" description="Helical" evidence="7">
    <location>
        <begin position="548"/>
        <end position="568"/>
    </location>
</feature>
<keyword evidence="6 7" id="KW-0472">Membrane</keyword>
<keyword evidence="5 7" id="KW-1133">Transmembrane helix</keyword>
<dbReference type="GO" id="GO:0005886">
    <property type="term" value="C:plasma membrane"/>
    <property type="evidence" value="ECO:0007669"/>
    <property type="project" value="UniProtKB-SubCell"/>
</dbReference>
<dbReference type="GO" id="GO:0043652">
    <property type="term" value="P:engulfment of apoptotic cell"/>
    <property type="evidence" value="ECO:0007669"/>
    <property type="project" value="TreeGrafter"/>
</dbReference>
<keyword evidence="10" id="KW-1185">Reference proteome</keyword>
<feature type="signal peptide" evidence="8">
    <location>
        <begin position="1"/>
        <end position="23"/>
    </location>
</feature>
<dbReference type="Pfam" id="PF09815">
    <property type="entry name" value="XK-related"/>
    <property type="match status" value="1"/>
</dbReference>
<feature type="transmembrane region" description="Helical" evidence="7">
    <location>
        <begin position="517"/>
        <end position="536"/>
    </location>
</feature>
<keyword evidence="4 7" id="KW-0812">Transmembrane</keyword>
<name>A0A9P0I607_SPOLI</name>
<evidence type="ECO:0000313" key="9">
    <source>
        <dbReference type="EMBL" id="CAH1640862.1"/>
    </source>
</evidence>
<evidence type="ECO:0000256" key="1">
    <source>
        <dbReference type="ARBA" id="ARBA00004651"/>
    </source>
</evidence>
<dbReference type="PANTHER" id="PTHR16024">
    <property type="entry name" value="XK-RELATED PROTEIN"/>
    <property type="match status" value="1"/>
</dbReference>
<proteinExistence type="inferred from homology"/>
<dbReference type="InterPro" id="IPR018629">
    <property type="entry name" value="XK-rel"/>
</dbReference>
<accession>A0A9P0I607</accession>
<feature type="transmembrane region" description="Helical" evidence="7">
    <location>
        <begin position="487"/>
        <end position="505"/>
    </location>
</feature>
<dbReference type="InterPro" id="IPR050895">
    <property type="entry name" value="XK-related_scramblase"/>
</dbReference>
<feature type="transmembrane region" description="Helical" evidence="7">
    <location>
        <begin position="575"/>
        <end position="600"/>
    </location>
</feature>